<dbReference type="Proteomes" id="UP001283361">
    <property type="component" value="Unassembled WGS sequence"/>
</dbReference>
<sequence>MSQRFKRRCSAPNVSTILTNWISCSLVKCLDQVELSSHVRVPGTRGIPGPPSQGLADTRSTRATSNGLTDSER</sequence>
<name>A0AAE0YHY4_9GAST</name>
<evidence type="ECO:0000313" key="3">
    <source>
        <dbReference type="Proteomes" id="UP001283361"/>
    </source>
</evidence>
<gene>
    <name evidence="2" type="ORF">RRG08_014657</name>
</gene>
<dbReference type="AlphaFoldDB" id="A0AAE0YHY4"/>
<keyword evidence="3" id="KW-1185">Reference proteome</keyword>
<comment type="caution">
    <text evidence="2">The sequence shown here is derived from an EMBL/GenBank/DDBJ whole genome shotgun (WGS) entry which is preliminary data.</text>
</comment>
<evidence type="ECO:0000313" key="2">
    <source>
        <dbReference type="EMBL" id="KAK3746183.1"/>
    </source>
</evidence>
<organism evidence="2 3">
    <name type="scientific">Elysia crispata</name>
    <name type="common">lettuce slug</name>
    <dbReference type="NCBI Taxonomy" id="231223"/>
    <lineage>
        <taxon>Eukaryota</taxon>
        <taxon>Metazoa</taxon>
        <taxon>Spiralia</taxon>
        <taxon>Lophotrochozoa</taxon>
        <taxon>Mollusca</taxon>
        <taxon>Gastropoda</taxon>
        <taxon>Heterobranchia</taxon>
        <taxon>Euthyneura</taxon>
        <taxon>Panpulmonata</taxon>
        <taxon>Sacoglossa</taxon>
        <taxon>Placobranchoidea</taxon>
        <taxon>Plakobranchidae</taxon>
        <taxon>Elysia</taxon>
    </lineage>
</organism>
<reference evidence="2" key="1">
    <citation type="journal article" date="2023" name="G3 (Bethesda)">
        <title>A reference genome for the long-term kleptoplast-retaining sea slug Elysia crispata morphotype clarki.</title>
        <authorList>
            <person name="Eastman K.E."/>
            <person name="Pendleton A.L."/>
            <person name="Shaikh M.A."/>
            <person name="Suttiyut T."/>
            <person name="Ogas R."/>
            <person name="Tomko P."/>
            <person name="Gavelis G."/>
            <person name="Widhalm J.R."/>
            <person name="Wisecaver J.H."/>
        </authorList>
    </citation>
    <scope>NUCLEOTIDE SEQUENCE</scope>
    <source>
        <strain evidence="2">ECLA1</strain>
    </source>
</reference>
<proteinExistence type="predicted"/>
<evidence type="ECO:0000256" key="1">
    <source>
        <dbReference type="SAM" id="MobiDB-lite"/>
    </source>
</evidence>
<dbReference type="EMBL" id="JAWDGP010006162">
    <property type="protein sequence ID" value="KAK3746183.1"/>
    <property type="molecule type" value="Genomic_DNA"/>
</dbReference>
<feature type="region of interest" description="Disordered" evidence="1">
    <location>
        <begin position="39"/>
        <end position="73"/>
    </location>
</feature>
<accession>A0AAE0YHY4</accession>
<protein>
    <submittedName>
        <fullName evidence="2">Uncharacterized protein</fullName>
    </submittedName>
</protein>
<feature type="compositionally biased region" description="Polar residues" evidence="1">
    <location>
        <begin position="61"/>
        <end position="73"/>
    </location>
</feature>